<evidence type="ECO:0000313" key="1">
    <source>
        <dbReference type="EMBL" id="KAK1929667.1"/>
    </source>
</evidence>
<comment type="caution">
    <text evidence="1">The sequence shown here is derived from an EMBL/GenBank/DDBJ whole genome shotgun (WGS) entry which is preliminary data.</text>
</comment>
<name>A0AAD9G1B8_9STRA</name>
<protein>
    <recommendedName>
        <fullName evidence="3">Crinkler (CRN) family protein</fullName>
    </recommendedName>
</protein>
<proteinExistence type="predicted"/>
<reference evidence="1" key="1">
    <citation type="submission" date="2023-08" db="EMBL/GenBank/DDBJ databases">
        <title>Reference Genome Resource for the Citrus Pathogen Phytophthora citrophthora.</title>
        <authorList>
            <person name="Moller H."/>
            <person name="Coetzee B."/>
            <person name="Rose L.J."/>
            <person name="Van Niekerk J.M."/>
        </authorList>
    </citation>
    <scope>NUCLEOTIDE SEQUENCE</scope>
    <source>
        <strain evidence="1">STE-U-9442</strain>
    </source>
</reference>
<dbReference type="AlphaFoldDB" id="A0AAD9G1B8"/>
<accession>A0AAD9G1B8</accession>
<dbReference type="Proteomes" id="UP001259832">
    <property type="component" value="Unassembled WGS sequence"/>
</dbReference>
<organism evidence="1 2">
    <name type="scientific">Phytophthora citrophthora</name>
    <dbReference type="NCBI Taxonomy" id="4793"/>
    <lineage>
        <taxon>Eukaryota</taxon>
        <taxon>Sar</taxon>
        <taxon>Stramenopiles</taxon>
        <taxon>Oomycota</taxon>
        <taxon>Peronosporomycetes</taxon>
        <taxon>Peronosporales</taxon>
        <taxon>Peronosporaceae</taxon>
        <taxon>Phytophthora</taxon>
    </lineage>
</organism>
<evidence type="ECO:0008006" key="3">
    <source>
        <dbReference type="Google" id="ProtNLM"/>
    </source>
</evidence>
<evidence type="ECO:0000313" key="2">
    <source>
        <dbReference type="Proteomes" id="UP001259832"/>
    </source>
</evidence>
<gene>
    <name evidence="1" type="ORF">P3T76_014884</name>
</gene>
<dbReference type="EMBL" id="JASMQC010000046">
    <property type="protein sequence ID" value="KAK1929667.1"/>
    <property type="molecule type" value="Genomic_DNA"/>
</dbReference>
<sequence length="284" mass="32253">MATVAAVRNKMVADGKVLPIFILDEMTRNDNTEACAGMKVAAFQRNAFRACGLVVMVMGTDSKITDLVDQSGGSYKEEHNWMTIVSRFPSHQLMTVEEVDQQVWDVIVDKYPLVKEITTHSRGRFSRIFVDSIVAYMKTCDDAELYELLDEAFLNVSKRTQQGKRFLNTESGKAVQQMTISYSVSNTNCEPPNTECEPPLKRAKYEIDDEEGYCMNDLGAYCMHLHFANLVDRLLTQVVLKYGVLQVDCEHWVPRCVFSDIQDDMLLYLGVLGGKDYSGYYDHN</sequence>
<keyword evidence="2" id="KW-1185">Reference proteome</keyword>